<dbReference type="OrthoDB" id="9791324at2"/>
<evidence type="ECO:0000256" key="1">
    <source>
        <dbReference type="ARBA" id="ARBA00004429"/>
    </source>
</evidence>
<keyword evidence="3" id="KW-1003">Cell membrane</keyword>
<dbReference type="GO" id="GO:0015740">
    <property type="term" value="P:C4-dicarboxylate transport"/>
    <property type="evidence" value="ECO:0007669"/>
    <property type="project" value="TreeGrafter"/>
</dbReference>
<dbReference type="RefSeq" id="WP_094199037.1">
    <property type="nucleotide sequence ID" value="NZ_NBIM01000001.1"/>
</dbReference>
<evidence type="ECO:0000256" key="7">
    <source>
        <dbReference type="ARBA" id="ARBA00023136"/>
    </source>
</evidence>
<proteinExistence type="inferred from homology"/>
<keyword evidence="6 9" id="KW-1133">Transmembrane helix</keyword>
<comment type="caution">
    <text evidence="11">The sequence shown here is derived from an EMBL/GenBank/DDBJ whole genome shotgun (WGS) entry which is preliminary data.</text>
</comment>
<comment type="subcellular location">
    <subcellularLocation>
        <location evidence="1 9">Cell inner membrane</location>
        <topology evidence="1 9">Multi-pass membrane protein</topology>
    </subcellularLocation>
</comment>
<keyword evidence="7 9" id="KW-0472">Membrane</keyword>
<evidence type="ECO:0000256" key="8">
    <source>
        <dbReference type="ARBA" id="ARBA00038436"/>
    </source>
</evidence>
<protein>
    <recommendedName>
        <fullName evidence="9">TRAP transporter small permease protein</fullName>
    </recommendedName>
</protein>
<evidence type="ECO:0000256" key="5">
    <source>
        <dbReference type="ARBA" id="ARBA00022692"/>
    </source>
</evidence>
<keyword evidence="5 9" id="KW-0812">Transmembrane</keyword>
<dbReference type="PANTHER" id="PTHR35011:SF2">
    <property type="entry name" value="2,3-DIKETO-L-GULONATE TRAP TRANSPORTER SMALL PERMEASE PROTEIN YIAM"/>
    <property type="match status" value="1"/>
</dbReference>
<feature type="transmembrane region" description="Helical" evidence="9">
    <location>
        <begin position="35"/>
        <end position="56"/>
    </location>
</feature>
<comment type="similarity">
    <text evidence="8 9">Belongs to the TRAP transporter small permease family.</text>
</comment>
<dbReference type="Pfam" id="PF04290">
    <property type="entry name" value="DctQ"/>
    <property type="match status" value="1"/>
</dbReference>
<keyword evidence="2 9" id="KW-0813">Transport</keyword>
<evidence type="ECO:0000256" key="3">
    <source>
        <dbReference type="ARBA" id="ARBA00022475"/>
    </source>
</evidence>
<dbReference type="InterPro" id="IPR055348">
    <property type="entry name" value="DctQ"/>
</dbReference>
<reference evidence="11 12" key="1">
    <citation type="submission" date="2017-08" db="EMBL/GenBank/DDBJ databases">
        <title>A Genome Sequence of Oceanimonas doudoroffii ATCC 27123T.</title>
        <authorList>
            <person name="Brennan M.A."/>
            <person name="Maclea K.S."/>
            <person name="Mcclelland W.D."/>
            <person name="Trachtenberg A.M."/>
        </authorList>
    </citation>
    <scope>NUCLEOTIDE SEQUENCE [LARGE SCALE GENOMIC DNA]</scope>
    <source>
        <strain evidence="11 12">ATCC 27123</strain>
    </source>
</reference>
<evidence type="ECO:0000256" key="2">
    <source>
        <dbReference type="ARBA" id="ARBA00022448"/>
    </source>
</evidence>
<dbReference type="Proteomes" id="UP000242757">
    <property type="component" value="Unassembled WGS sequence"/>
</dbReference>
<feature type="transmembrane region" description="Helical" evidence="9">
    <location>
        <begin position="76"/>
        <end position="99"/>
    </location>
</feature>
<evidence type="ECO:0000259" key="10">
    <source>
        <dbReference type="Pfam" id="PF04290"/>
    </source>
</evidence>
<evidence type="ECO:0000256" key="6">
    <source>
        <dbReference type="ARBA" id="ARBA00022989"/>
    </source>
</evidence>
<evidence type="ECO:0000313" key="12">
    <source>
        <dbReference type="Proteomes" id="UP000242757"/>
    </source>
</evidence>
<keyword evidence="4 9" id="KW-0997">Cell inner membrane</keyword>
<dbReference type="GO" id="GO:0005886">
    <property type="term" value="C:plasma membrane"/>
    <property type="evidence" value="ECO:0007669"/>
    <property type="project" value="UniProtKB-SubCell"/>
</dbReference>
<organism evidence="11 12">
    <name type="scientific">Oceanimonas doudoroffii</name>
    <dbReference type="NCBI Taxonomy" id="84158"/>
    <lineage>
        <taxon>Bacteria</taxon>
        <taxon>Pseudomonadati</taxon>
        <taxon>Pseudomonadota</taxon>
        <taxon>Gammaproteobacteria</taxon>
        <taxon>Aeromonadales</taxon>
        <taxon>Aeromonadaceae</taxon>
        <taxon>Oceanimonas</taxon>
    </lineage>
</organism>
<dbReference type="InterPro" id="IPR007387">
    <property type="entry name" value="TRAP_DctQ"/>
</dbReference>
<dbReference type="PANTHER" id="PTHR35011">
    <property type="entry name" value="2,3-DIKETO-L-GULONATE TRAP TRANSPORTER SMALL PERMEASE PROTEIN YIAM"/>
    <property type="match status" value="1"/>
</dbReference>
<evidence type="ECO:0000256" key="4">
    <source>
        <dbReference type="ARBA" id="ARBA00022519"/>
    </source>
</evidence>
<evidence type="ECO:0000256" key="9">
    <source>
        <dbReference type="RuleBase" id="RU369079"/>
    </source>
</evidence>
<keyword evidence="12" id="KW-1185">Reference proteome</keyword>
<dbReference type="EMBL" id="NBIM01000001">
    <property type="protein sequence ID" value="OXY82258.1"/>
    <property type="molecule type" value="Genomic_DNA"/>
</dbReference>
<name>A0A233RFU0_9GAMM</name>
<evidence type="ECO:0000313" key="11">
    <source>
        <dbReference type="EMBL" id="OXY82258.1"/>
    </source>
</evidence>
<feature type="transmembrane region" description="Helical" evidence="9">
    <location>
        <begin position="111"/>
        <end position="131"/>
    </location>
</feature>
<feature type="transmembrane region" description="Helical" evidence="9">
    <location>
        <begin position="151"/>
        <end position="172"/>
    </location>
</feature>
<sequence>MTTGHSEQPHMLNGAGPLPTPAALVRRYLLRLDAASRYTICVCMAVMVLLVSAQVFCRYLLAESIDWADEMSRLAFVWAVFLAIPHGLKHGVHVGIDVLTNKLSPRLQEGLSRLMMLVSGLLMVVVCYQAVLVAIDGWGELMPTIPVSASVFYIPVMLSCGHGLLHLLFMAWQGAHVWADKEEAA</sequence>
<comment type="function">
    <text evidence="9">Part of the tripartite ATP-independent periplasmic (TRAP) transport system.</text>
</comment>
<comment type="subunit">
    <text evidence="9">The complex comprises the extracytoplasmic solute receptor protein and the two transmembrane proteins.</text>
</comment>
<feature type="domain" description="Tripartite ATP-independent periplasmic transporters DctQ component" evidence="10">
    <location>
        <begin position="47"/>
        <end position="173"/>
    </location>
</feature>
<accession>A0A233RFU0</accession>
<gene>
    <name evidence="11" type="ORF">B6S08_01585</name>
</gene>
<dbReference type="GO" id="GO:0022857">
    <property type="term" value="F:transmembrane transporter activity"/>
    <property type="evidence" value="ECO:0007669"/>
    <property type="project" value="UniProtKB-UniRule"/>
</dbReference>
<dbReference type="AlphaFoldDB" id="A0A233RFU0"/>